<protein>
    <submittedName>
        <fullName evidence="5">AraC family transcriptional regulator</fullName>
    </submittedName>
</protein>
<comment type="caution">
    <text evidence="5">The sequence shown here is derived from an EMBL/GenBank/DDBJ whole genome shotgun (WGS) entry which is preliminary data.</text>
</comment>
<keyword evidence="2" id="KW-0238">DNA-binding</keyword>
<evidence type="ECO:0000313" key="6">
    <source>
        <dbReference type="Proteomes" id="UP000473470"/>
    </source>
</evidence>
<keyword evidence="1" id="KW-0805">Transcription regulation</keyword>
<dbReference type="InterPro" id="IPR050959">
    <property type="entry name" value="MarA-like"/>
</dbReference>
<dbReference type="AlphaFoldDB" id="A0A6L3MJ48"/>
<dbReference type="GO" id="GO:0003700">
    <property type="term" value="F:DNA-binding transcription factor activity"/>
    <property type="evidence" value="ECO:0007669"/>
    <property type="project" value="InterPro"/>
</dbReference>
<dbReference type="Proteomes" id="UP000473470">
    <property type="component" value="Unassembled WGS sequence"/>
</dbReference>
<feature type="non-terminal residue" evidence="5">
    <location>
        <position position="1"/>
    </location>
</feature>
<evidence type="ECO:0000259" key="4">
    <source>
        <dbReference type="PROSITE" id="PS01124"/>
    </source>
</evidence>
<evidence type="ECO:0000256" key="3">
    <source>
        <dbReference type="ARBA" id="ARBA00023163"/>
    </source>
</evidence>
<organism evidence="5 6">
    <name type="scientific">Burkholderia stagnalis</name>
    <dbReference type="NCBI Taxonomy" id="1503054"/>
    <lineage>
        <taxon>Bacteria</taxon>
        <taxon>Pseudomonadati</taxon>
        <taxon>Pseudomonadota</taxon>
        <taxon>Betaproteobacteria</taxon>
        <taxon>Burkholderiales</taxon>
        <taxon>Burkholderiaceae</taxon>
        <taxon>Burkholderia</taxon>
        <taxon>Burkholderia cepacia complex</taxon>
    </lineage>
</organism>
<dbReference type="Gene3D" id="1.10.10.60">
    <property type="entry name" value="Homeodomain-like"/>
    <property type="match status" value="1"/>
</dbReference>
<dbReference type="InterPro" id="IPR020449">
    <property type="entry name" value="Tscrpt_reg_AraC-type_HTH"/>
</dbReference>
<proteinExistence type="predicted"/>
<keyword evidence="3" id="KW-0804">Transcription</keyword>
<evidence type="ECO:0000256" key="2">
    <source>
        <dbReference type="ARBA" id="ARBA00023125"/>
    </source>
</evidence>
<dbReference type="PRINTS" id="PR00032">
    <property type="entry name" value="HTHARAC"/>
</dbReference>
<dbReference type="SUPFAM" id="SSF46689">
    <property type="entry name" value="Homeodomain-like"/>
    <property type="match status" value="1"/>
</dbReference>
<gene>
    <name evidence="5" type="ORF">F7R25_37620</name>
</gene>
<dbReference type="PANTHER" id="PTHR47504">
    <property type="entry name" value="RIGHT ORIGIN-BINDING PROTEIN"/>
    <property type="match status" value="1"/>
</dbReference>
<dbReference type="PANTHER" id="PTHR47504:SF5">
    <property type="entry name" value="RIGHT ORIGIN-BINDING PROTEIN"/>
    <property type="match status" value="1"/>
</dbReference>
<evidence type="ECO:0000256" key="1">
    <source>
        <dbReference type="ARBA" id="ARBA00023015"/>
    </source>
</evidence>
<dbReference type="PROSITE" id="PS01124">
    <property type="entry name" value="HTH_ARAC_FAMILY_2"/>
    <property type="match status" value="1"/>
</dbReference>
<name>A0A6L3MJ48_9BURK</name>
<dbReference type="EMBL" id="VZOK01000253">
    <property type="protein sequence ID" value="KAB0630584.1"/>
    <property type="molecule type" value="Genomic_DNA"/>
</dbReference>
<accession>A0A6L3MJ48</accession>
<sequence>NLNLTEISTQYGFSSSSHFSNRFKKQFGYSPSQIRKN</sequence>
<reference evidence="5 6" key="1">
    <citation type="submission" date="2019-09" db="EMBL/GenBank/DDBJ databases">
        <title>Draft genome sequences of 48 bacterial type strains from the CCUG.</title>
        <authorList>
            <person name="Tunovic T."/>
            <person name="Pineiro-Iglesias B."/>
            <person name="Unosson C."/>
            <person name="Inganas E."/>
            <person name="Ohlen M."/>
            <person name="Cardew S."/>
            <person name="Jensie-Markopoulos S."/>
            <person name="Salva-Serra F."/>
            <person name="Jaen-Luchoro D."/>
            <person name="Karlsson R."/>
            <person name="Svensson-Stadler L."/>
            <person name="Chun J."/>
            <person name="Moore E."/>
        </authorList>
    </citation>
    <scope>NUCLEOTIDE SEQUENCE [LARGE SCALE GENOMIC DNA]</scope>
    <source>
        <strain evidence="5 6">CCUG 65686</strain>
    </source>
</reference>
<evidence type="ECO:0000313" key="5">
    <source>
        <dbReference type="EMBL" id="KAB0630584.1"/>
    </source>
</evidence>
<dbReference type="Pfam" id="PF00165">
    <property type="entry name" value="HTH_AraC"/>
    <property type="match status" value="1"/>
</dbReference>
<dbReference type="InterPro" id="IPR018060">
    <property type="entry name" value="HTH_AraC"/>
</dbReference>
<dbReference type="GO" id="GO:0043565">
    <property type="term" value="F:sequence-specific DNA binding"/>
    <property type="evidence" value="ECO:0007669"/>
    <property type="project" value="InterPro"/>
</dbReference>
<dbReference type="InterPro" id="IPR009057">
    <property type="entry name" value="Homeodomain-like_sf"/>
</dbReference>
<feature type="domain" description="HTH araC/xylS-type" evidence="4">
    <location>
        <begin position="1"/>
        <end position="37"/>
    </location>
</feature>